<dbReference type="RefSeq" id="WP_198278980.1">
    <property type="nucleotide sequence ID" value="NZ_BAAAIF010000002.1"/>
</dbReference>
<gene>
    <name evidence="3" type="ORF">JBF12_24675</name>
</gene>
<dbReference type="InterPro" id="IPR000675">
    <property type="entry name" value="Cutinase/axe"/>
</dbReference>
<accession>A0ABS0RHG9</accession>
<evidence type="ECO:0000313" key="3">
    <source>
        <dbReference type="EMBL" id="MBI0316117.1"/>
    </source>
</evidence>
<dbReference type="SUPFAM" id="SSF53474">
    <property type="entry name" value="alpha/beta-Hydrolases"/>
    <property type="match status" value="1"/>
</dbReference>
<dbReference type="Proteomes" id="UP000638849">
    <property type="component" value="Unassembled WGS sequence"/>
</dbReference>
<keyword evidence="1" id="KW-0378">Hydrolase</keyword>
<dbReference type="EMBL" id="JAEEAQ010000257">
    <property type="protein sequence ID" value="MBI0316117.1"/>
    <property type="molecule type" value="Genomic_DNA"/>
</dbReference>
<evidence type="ECO:0000256" key="2">
    <source>
        <dbReference type="SAM" id="MobiDB-lite"/>
    </source>
</evidence>
<dbReference type="Pfam" id="PF01083">
    <property type="entry name" value="Cutinase"/>
    <property type="match status" value="1"/>
</dbReference>
<evidence type="ECO:0000256" key="1">
    <source>
        <dbReference type="ARBA" id="ARBA00022801"/>
    </source>
</evidence>
<evidence type="ECO:0000313" key="4">
    <source>
        <dbReference type="Proteomes" id="UP000638849"/>
    </source>
</evidence>
<protein>
    <submittedName>
        <fullName evidence="3">Cutinase family protein</fullName>
    </submittedName>
</protein>
<keyword evidence="4" id="KW-1185">Reference proteome</keyword>
<feature type="region of interest" description="Disordered" evidence="2">
    <location>
        <begin position="88"/>
        <end position="110"/>
    </location>
</feature>
<organism evidence="3 4">
    <name type="scientific">Streptomyces javensis</name>
    <dbReference type="NCBI Taxonomy" id="114698"/>
    <lineage>
        <taxon>Bacteria</taxon>
        <taxon>Bacillati</taxon>
        <taxon>Actinomycetota</taxon>
        <taxon>Actinomycetes</taxon>
        <taxon>Kitasatosporales</taxon>
        <taxon>Streptomycetaceae</taxon>
        <taxon>Streptomyces</taxon>
        <taxon>Streptomyces violaceusniger group</taxon>
    </lineage>
</organism>
<proteinExistence type="predicted"/>
<sequence>MQYWPWEPGCNESLRLGKEKLAQEVSWYNTNCGKGTNLILLGYSMGAHLMKQAMQDPLLQANQEAVAAVVNVAGPQRVGVQHLPPGRRLARGRSRMRHQPGRGYGDNVDFRNTWGDDVRVHRDPAQGSPDVTTLQGPSQVRVQCQVHAERVTAEGYTNDAWSHLSDRRGWISNIYLKGGAWQDGVPLCAPGNPPPGR</sequence>
<feature type="compositionally biased region" description="Basic residues" evidence="2">
    <location>
        <begin position="88"/>
        <end position="100"/>
    </location>
</feature>
<name>A0ABS0RHG9_9ACTN</name>
<reference evidence="3 4" key="1">
    <citation type="submission" date="2020-12" db="EMBL/GenBank/DDBJ databases">
        <authorList>
            <person name="Kusuma A.B."/>
            <person name="Nouioui I."/>
            <person name="Goodfellow M."/>
        </authorList>
    </citation>
    <scope>NUCLEOTIDE SEQUENCE [LARGE SCALE GENOMIC DNA]</scope>
    <source>
        <strain evidence="3 4">DSM 41764</strain>
    </source>
</reference>
<dbReference type="Gene3D" id="3.40.50.1820">
    <property type="entry name" value="alpha/beta hydrolase"/>
    <property type="match status" value="1"/>
</dbReference>
<dbReference type="InterPro" id="IPR029058">
    <property type="entry name" value="AB_hydrolase_fold"/>
</dbReference>
<comment type="caution">
    <text evidence="3">The sequence shown here is derived from an EMBL/GenBank/DDBJ whole genome shotgun (WGS) entry which is preliminary data.</text>
</comment>